<dbReference type="InterPro" id="IPR036779">
    <property type="entry name" value="LysM_dom_sf"/>
</dbReference>
<proteinExistence type="inferred from homology"/>
<reference evidence="4 5" key="1">
    <citation type="submission" date="2020-08" db="EMBL/GenBank/DDBJ databases">
        <title>Genomic Encyclopedia of Type Strains, Phase IV (KMG-IV): sequencing the most valuable type-strain genomes for metagenomic binning, comparative biology and taxonomic classification.</title>
        <authorList>
            <person name="Goeker M."/>
        </authorList>
    </citation>
    <scope>NUCLEOTIDE SEQUENCE [LARGE SCALE GENOMIC DNA]</scope>
    <source>
        <strain evidence="4 5">DSM 27165</strain>
    </source>
</reference>
<evidence type="ECO:0000259" key="3">
    <source>
        <dbReference type="PROSITE" id="PS51782"/>
    </source>
</evidence>
<organism evidence="4 5">
    <name type="scientific">Chitinivorax tropicus</name>
    <dbReference type="NCBI Taxonomy" id="714531"/>
    <lineage>
        <taxon>Bacteria</taxon>
        <taxon>Pseudomonadati</taxon>
        <taxon>Pseudomonadota</taxon>
        <taxon>Betaproteobacteria</taxon>
        <taxon>Chitinivorax</taxon>
    </lineage>
</organism>
<dbReference type="PANTHER" id="PTHR21666:SF263">
    <property type="entry name" value="MUREIN HYDROLASE ACTIVATOR NLPD"/>
    <property type="match status" value="1"/>
</dbReference>
<feature type="compositionally biased region" description="Basic and acidic residues" evidence="2">
    <location>
        <begin position="102"/>
        <end position="144"/>
    </location>
</feature>
<dbReference type="SUPFAM" id="SSF51261">
    <property type="entry name" value="Duplicated hybrid motif"/>
    <property type="match status" value="1"/>
</dbReference>
<dbReference type="Gene3D" id="3.10.350.10">
    <property type="entry name" value="LysM domain"/>
    <property type="match status" value="1"/>
</dbReference>
<dbReference type="GO" id="GO:0004222">
    <property type="term" value="F:metalloendopeptidase activity"/>
    <property type="evidence" value="ECO:0007669"/>
    <property type="project" value="TreeGrafter"/>
</dbReference>
<sequence length="277" mass="30072">MYAISLEYGFDYRELAQWNRLEDPNLIKVDQVLRLRPPADQAAGGVVIVTPLPANDITPEPVQAVPAGKVVDDPKMYKLPYSPTAVAQMEKLQAAKPVPPKETAKPGDKPDGKPVEPDREPARNGSKDNKPEPKDIKPEAKPDSRPATNVDAEGEVETWQWPTSGKVVSGFAAGGKGIDIAGRRGQPVLAAAAGKVVYSGVGLRGYGKLLIIKHNKTYLTAYAHNQQLLVKEGEVVNKGDQIAEMGDSDTDKVKLHFEIRRFGKPVDPIKFLPADKS</sequence>
<evidence type="ECO:0000313" key="4">
    <source>
        <dbReference type="EMBL" id="MBB5017829.1"/>
    </source>
</evidence>
<gene>
    <name evidence="4" type="ORF">HNQ59_001099</name>
</gene>
<dbReference type="InterPro" id="IPR016047">
    <property type="entry name" value="M23ase_b-sheet_dom"/>
</dbReference>
<dbReference type="InterPro" id="IPR011055">
    <property type="entry name" value="Dup_hybrid_motif"/>
</dbReference>
<feature type="region of interest" description="Disordered" evidence="2">
    <location>
        <begin position="93"/>
        <end position="161"/>
    </location>
</feature>
<evidence type="ECO:0000256" key="1">
    <source>
        <dbReference type="ARBA" id="ARBA00038420"/>
    </source>
</evidence>
<dbReference type="EMBL" id="JACHHY010000005">
    <property type="protein sequence ID" value="MBB5017829.1"/>
    <property type="molecule type" value="Genomic_DNA"/>
</dbReference>
<keyword evidence="5" id="KW-1185">Reference proteome</keyword>
<dbReference type="InterPro" id="IPR018392">
    <property type="entry name" value="LysM"/>
</dbReference>
<dbReference type="Proteomes" id="UP000575898">
    <property type="component" value="Unassembled WGS sequence"/>
</dbReference>
<dbReference type="PROSITE" id="PS51782">
    <property type="entry name" value="LYSM"/>
    <property type="match status" value="1"/>
</dbReference>
<dbReference type="CDD" id="cd12797">
    <property type="entry name" value="M23_peptidase"/>
    <property type="match status" value="1"/>
</dbReference>
<dbReference type="Pfam" id="PF01476">
    <property type="entry name" value="LysM"/>
    <property type="match status" value="1"/>
</dbReference>
<dbReference type="Gene3D" id="2.70.70.10">
    <property type="entry name" value="Glucose Permease (Domain IIA)"/>
    <property type="match status" value="1"/>
</dbReference>
<comment type="similarity">
    <text evidence="1">Belongs to the E.coli NlpD/Haemophilus LppB family.</text>
</comment>
<keyword evidence="4" id="KW-0449">Lipoprotein</keyword>
<dbReference type="RefSeq" id="WP_246490857.1">
    <property type="nucleotide sequence ID" value="NZ_JACHHY010000005.1"/>
</dbReference>
<comment type="caution">
    <text evidence="4">The sequence shown here is derived from an EMBL/GenBank/DDBJ whole genome shotgun (WGS) entry which is preliminary data.</text>
</comment>
<accession>A0A840ML13</accession>
<evidence type="ECO:0000313" key="5">
    <source>
        <dbReference type="Proteomes" id="UP000575898"/>
    </source>
</evidence>
<dbReference type="InterPro" id="IPR050570">
    <property type="entry name" value="Cell_wall_metabolism_enzyme"/>
</dbReference>
<dbReference type="PANTHER" id="PTHR21666">
    <property type="entry name" value="PEPTIDASE-RELATED"/>
    <property type="match status" value="1"/>
</dbReference>
<name>A0A840ML13_9PROT</name>
<dbReference type="CDD" id="cd00118">
    <property type="entry name" value="LysM"/>
    <property type="match status" value="1"/>
</dbReference>
<feature type="domain" description="LysM" evidence="3">
    <location>
        <begin position="1"/>
        <end position="35"/>
    </location>
</feature>
<dbReference type="Pfam" id="PF01551">
    <property type="entry name" value="Peptidase_M23"/>
    <property type="match status" value="1"/>
</dbReference>
<protein>
    <submittedName>
        <fullName evidence="4">Lipoprotein NlpD</fullName>
    </submittedName>
</protein>
<dbReference type="AlphaFoldDB" id="A0A840ML13"/>
<dbReference type="GO" id="GO:0032153">
    <property type="term" value="C:cell division site"/>
    <property type="evidence" value="ECO:0007669"/>
    <property type="project" value="TreeGrafter"/>
</dbReference>
<dbReference type="GO" id="GO:0009279">
    <property type="term" value="C:cell outer membrane"/>
    <property type="evidence" value="ECO:0007669"/>
    <property type="project" value="TreeGrafter"/>
</dbReference>
<evidence type="ECO:0000256" key="2">
    <source>
        <dbReference type="SAM" id="MobiDB-lite"/>
    </source>
</evidence>